<proteinExistence type="inferred from homology"/>
<dbReference type="OMA" id="ESRAWIY"/>
<dbReference type="Proteomes" id="UP000053246">
    <property type="component" value="Unassembled WGS sequence"/>
</dbReference>
<evidence type="ECO:0000256" key="2">
    <source>
        <dbReference type="ARBA" id="ARBA00023015"/>
    </source>
</evidence>
<feature type="compositionally biased region" description="Basic and acidic residues" evidence="5">
    <location>
        <begin position="169"/>
        <end position="182"/>
    </location>
</feature>
<dbReference type="InterPro" id="IPR036388">
    <property type="entry name" value="WH-like_DNA-bd_sf"/>
</dbReference>
<reference evidence="6 7" key="1">
    <citation type="submission" date="2015-10" db="EMBL/GenBank/DDBJ databases">
        <authorList>
            <person name="Ju K.-S."/>
            <person name="Doroghazi J.R."/>
            <person name="Metcalf W.W."/>
        </authorList>
    </citation>
    <scope>NUCLEOTIDE SEQUENCE [LARGE SCALE GENOMIC DNA]</scope>
    <source>
        <strain evidence="6 7">NRRL B-24793</strain>
    </source>
</reference>
<dbReference type="RefSeq" id="WP_013731533.1">
    <property type="nucleotide sequence ID" value="NZ_LMWI01000001.1"/>
</dbReference>
<evidence type="ECO:0000256" key="4">
    <source>
        <dbReference type="ARBA" id="ARBA00023163"/>
    </source>
</evidence>
<keyword evidence="4" id="KW-0804">Transcription</keyword>
<dbReference type="Gene3D" id="6.10.140.850">
    <property type="match status" value="1"/>
</dbReference>
<dbReference type="EMBL" id="LMWI01000001">
    <property type="protein sequence ID" value="KUJ48264.1"/>
    <property type="molecule type" value="Genomic_DNA"/>
</dbReference>
<dbReference type="GO" id="GO:0003677">
    <property type="term" value="F:DNA binding"/>
    <property type="evidence" value="ECO:0007669"/>
    <property type="project" value="UniProtKB-KW"/>
</dbReference>
<protein>
    <submittedName>
        <fullName evidence="6">Penicillinase repressor</fullName>
    </submittedName>
</protein>
<comment type="similarity">
    <text evidence="1">Belongs to the BlaI transcriptional regulatory family.</text>
</comment>
<dbReference type="Gene3D" id="1.10.10.10">
    <property type="entry name" value="Winged helix-like DNA-binding domain superfamily/Winged helix DNA-binding domain"/>
    <property type="match status" value="1"/>
</dbReference>
<dbReference type="Pfam" id="PF03965">
    <property type="entry name" value="Penicillinase_R"/>
    <property type="match status" value="1"/>
</dbReference>
<keyword evidence="2" id="KW-0805">Transcription regulation</keyword>
<comment type="caution">
    <text evidence="6">The sequence shown here is derived from an EMBL/GenBank/DDBJ whole genome shotgun (WGS) entry which is preliminary data.</text>
</comment>
<dbReference type="SUPFAM" id="SSF46785">
    <property type="entry name" value="Winged helix' DNA-binding domain"/>
    <property type="match status" value="1"/>
</dbReference>
<evidence type="ECO:0000313" key="7">
    <source>
        <dbReference type="Proteomes" id="UP000053246"/>
    </source>
</evidence>
<evidence type="ECO:0000313" key="6">
    <source>
        <dbReference type="EMBL" id="KUJ48264.1"/>
    </source>
</evidence>
<organism evidence="6 7">
    <name type="scientific">Micromonospora maris</name>
    <dbReference type="NCBI Taxonomy" id="1003110"/>
    <lineage>
        <taxon>Bacteria</taxon>
        <taxon>Bacillati</taxon>
        <taxon>Actinomycetota</taxon>
        <taxon>Actinomycetes</taxon>
        <taxon>Micromonosporales</taxon>
        <taxon>Micromonosporaceae</taxon>
        <taxon>Micromonospora</taxon>
    </lineage>
</organism>
<dbReference type="GO" id="GO:0045892">
    <property type="term" value="P:negative regulation of DNA-templated transcription"/>
    <property type="evidence" value="ECO:0007669"/>
    <property type="project" value="InterPro"/>
</dbReference>
<dbReference type="AlphaFoldDB" id="A0A9X0I747"/>
<keyword evidence="3" id="KW-0238">DNA-binding</keyword>
<accession>A0A9X0I747</accession>
<dbReference type="InterPro" id="IPR005650">
    <property type="entry name" value="BlaI_family"/>
</dbReference>
<evidence type="ECO:0000256" key="3">
    <source>
        <dbReference type="ARBA" id="ARBA00023125"/>
    </source>
</evidence>
<name>A0A9X0I747_9ACTN</name>
<feature type="region of interest" description="Disordered" evidence="5">
    <location>
        <begin position="138"/>
        <end position="182"/>
    </location>
</feature>
<evidence type="ECO:0000256" key="5">
    <source>
        <dbReference type="SAM" id="MobiDB-lite"/>
    </source>
</evidence>
<sequence>MTRLGDLERAVMDVLWDTVPARSDGVTVREVADALAGRELAYTTVMTVLDRLAGKGMVQREREGRAWRYRAAASREAHIAQLMLDALDLGGSRDAALVRFARSVTGTEADVLRAALAAEATLTPGTNGAEVTGVAEGTGVTNSTAGTADAGAEGVGSLTDRIEVPPADRASRPDRAGETAER</sequence>
<keyword evidence="7" id="KW-1185">Reference proteome</keyword>
<evidence type="ECO:0000256" key="1">
    <source>
        <dbReference type="ARBA" id="ARBA00011046"/>
    </source>
</evidence>
<dbReference type="InterPro" id="IPR036390">
    <property type="entry name" value="WH_DNA-bd_sf"/>
</dbReference>
<gene>
    <name evidence="6" type="ORF">ADL17_04165</name>
</gene>